<dbReference type="InterPro" id="IPR046645">
    <property type="entry name" value="DUF6757"/>
</dbReference>
<sequence>MQCHYCDREAAYAAEKDGIKVGLCEEHFRERLEELAESDELAALREQIDVDRTK</sequence>
<dbReference type="EMBL" id="FNHL01000001">
    <property type="protein sequence ID" value="SDL92966.1"/>
    <property type="molecule type" value="Genomic_DNA"/>
</dbReference>
<keyword evidence="2" id="KW-1185">Reference proteome</keyword>
<proteinExistence type="predicted"/>
<dbReference type="AlphaFoldDB" id="A0A1G9P288"/>
<protein>
    <submittedName>
        <fullName evidence="1">Uncharacterized protein</fullName>
    </submittedName>
</protein>
<dbReference type="Proteomes" id="UP000199451">
    <property type="component" value="Unassembled WGS sequence"/>
</dbReference>
<gene>
    <name evidence="1" type="ORF">SAMN04487949_0211</name>
</gene>
<accession>A0A1G9P288</accession>
<organism evidence="1 2">
    <name type="scientific">Halogranum gelatinilyticum</name>
    <dbReference type="NCBI Taxonomy" id="660521"/>
    <lineage>
        <taxon>Archaea</taxon>
        <taxon>Methanobacteriati</taxon>
        <taxon>Methanobacteriota</taxon>
        <taxon>Stenosarchaea group</taxon>
        <taxon>Halobacteria</taxon>
        <taxon>Halobacteriales</taxon>
        <taxon>Haloferacaceae</taxon>
    </lineage>
</organism>
<evidence type="ECO:0000313" key="2">
    <source>
        <dbReference type="Proteomes" id="UP000199451"/>
    </source>
</evidence>
<reference evidence="2" key="1">
    <citation type="submission" date="2016-10" db="EMBL/GenBank/DDBJ databases">
        <authorList>
            <person name="Varghese N."/>
            <person name="Submissions S."/>
        </authorList>
    </citation>
    <scope>NUCLEOTIDE SEQUENCE [LARGE SCALE GENOMIC DNA]</scope>
    <source>
        <strain evidence="2">CGMCC 1.10119</strain>
    </source>
</reference>
<evidence type="ECO:0000313" key="1">
    <source>
        <dbReference type="EMBL" id="SDL92966.1"/>
    </source>
</evidence>
<name>A0A1G9P288_9EURY</name>
<dbReference type="STRING" id="660521.SAMN04487949_0211"/>
<dbReference type="RefSeq" id="WP_170830531.1">
    <property type="nucleotide sequence ID" value="NZ_FNHL01000001.1"/>
</dbReference>
<dbReference type="Pfam" id="PF20542">
    <property type="entry name" value="DUF6757"/>
    <property type="match status" value="1"/>
</dbReference>